<keyword evidence="1" id="KW-0732">Signal</keyword>
<name>A0AAW2RM53_9LAMI</name>
<comment type="caution">
    <text evidence="2">The sequence shown here is derived from an EMBL/GenBank/DDBJ whole genome shotgun (WGS) entry which is preliminary data.</text>
</comment>
<reference evidence="2" key="1">
    <citation type="submission" date="2020-06" db="EMBL/GenBank/DDBJ databases">
        <authorList>
            <person name="Li T."/>
            <person name="Hu X."/>
            <person name="Zhang T."/>
            <person name="Song X."/>
            <person name="Zhang H."/>
            <person name="Dai N."/>
            <person name="Sheng W."/>
            <person name="Hou X."/>
            <person name="Wei L."/>
        </authorList>
    </citation>
    <scope>NUCLEOTIDE SEQUENCE</scope>
    <source>
        <strain evidence="2">G01</strain>
        <tissue evidence="2">Leaf</tissue>
    </source>
</reference>
<proteinExistence type="predicted"/>
<evidence type="ECO:0000256" key="1">
    <source>
        <dbReference type="SAM" id="SignalP"/>
    </source>
</evidence>
<feature type="signal peptide" evidence="1">
    <location>
        <begin position="1"/>
        <end position="27"/>
    </location>
</feature>
<accession>A0AAW2RM53</accession>
<dbReference type="AlphaFoldDB" id="A0AAW2RM53"/>
<gene>
    <name evidence="2" type="ORF">Sangu_0174300</name>
</gene>
<sequence>MERAFGLPFLFGFLLSLVAFFLEEVEENNYLHVCLLRRWRGEVILIICVSLKRWWRKMVVLKLCGPAIHLILVVHAFQGTSKPLLAILEIQESVLASARKVRGSRVQPILYDILSHSPIGDLSGSVLHQLAKCFECYLEQQWWRWSAKASMILLFPNVRLFILKVVSRWVLLDIVHVHMVLSSFFEFFVSASSFLTRD</sequence>
<feature type="chain" id="PRO_5043688456" evidence="1">
    <location>
        <begin position="28"/>
        <end position="198"/>
    </location>
</feature>
<protein>
    <submittedName>
        <fullName evidence="2">Uncharacterized protein</fullName>
    </submittedName>
</protein>
<evidence type="ECO:0000313" key="2">
    <source>
        <dbReference type="EMBL" id="KAL0381100.1"/>
    </source>
</evidence>
<reference evidence="2" key="2">
    <citation type="journal article" date="2024" name="Plant">
        <title>Genomic evolution and insights into agronomic trait innovations of Sesamum species.</title>
        <authorList>
            <person name="Miao H."/>
            <person name="Wang L."/>
            <person name="Qu L."/>
            <person name="Liu H."/>
            <person name="Sun Y."/>
            <person name="Le M."/>
            <person name="Wang Q."/>
            <person name="Wei S."/>
            <person name="Zheng Y."/>
            <person name="Lin W."/>
            <person name="Duan Y."/>
            <person name="Cao H."/>
            <person name="Xiong S."/>
            <person name="Wang X."/>
            <person name="Wei L."/>
            <person name="Li C."/>
            <person name="Ma Q."/>
            <person name="Ju M."/>
            <person name="Zhao R."/>
            <person name="Li G."/>
            <person name="Mu C."/>
            <person name="Tian Q."/>
            <person name="Mei H."/>
            <person name="Zhang T."/>
            <person name="Gao T."/>
            <person name="Zhang H."/>
        </authorList>
    </citation>
    <scope>NUCLEOTIDE SEQUENCE</scope>
    <source>
        <strain evidence="2">G01</strain>
    </source>
</reference>
<organism evidence="2">
    <name type="scientific">Sesamum angustifolium</name>
    <dbReference type="NCBI Taxonomy" id="2727405"/>
    <lineage>
        <taxon>Eukaryota</taxon>
        <taxon>Viridiplantae</taxon>
        <taxon>Streptophyta</taxon>
        <taxon>Embryophyta</taxon>
        <taxon>Tracheophyta</taxon>
        <taxon>Spermatophyta</taxon>
        <taxon>Magnoliopsida</taxon>
        <taxon>eudicotyledons</taxon>
        <taxon>Gunneridae</taxon>
        <taxon>Pentapetalae</taxon>
        <taxon>asterids</taxon>
        <taxon>lamiids</taxon>
        <taxon>Lamiales</taxon>
        <taxon>Pedaliaceae</taxon>
        <taxon>Sesamum</taxon>
    </lineage>
</organism>
<dbReference type="EMBL" id="JACGWK010000001">
    <property type="protein sequence ID" value="KAL0381100.1"/>
    <property type="molecule type" value="Genomic_DNA"/>
</dbReference>